<evidence type="ECO:0000256" key="2">
    <source>
        <dbReference type="SAM" id="Phobius"/>
    </source>
</evidence>
<evidence type="ECO:0000313" key="3">
    <source>
        <dbReference type="EMBL" id="CRZ04226.1"/>
    </source>
</evidence>
<keyword evidence="2" id="KW-1133">Transmembrane helix</keyword>
<dbReference type="AlphaFoldDB" id="A0A0H5QRQ6"/>
<proteinExistence type="predicted"/>
<feature type="compositionally biased region" description="Low complexity" evidence="1">
    <location>
        <begin position="160"/>
        <end position="174"/>
    </location>
</feature>
<feature type="transmembrane region" description="Helical" evidence="2">
    <location>
        <begin position="81"/>
        <end position="103"/>
    </location>
</feature>
<keyword evidence="2" id="KW-0472">Membrane</keyword>
<feature type="transmembrane region" description="Helical" evidence="2">
    <location>
        <begin position="34"/>
        <end position="60"/>
    </location>
</feature>
<evidence type="ECO:0000256" key="1">
    <source>
        <dbReference type="SAM" id="MobiDB-lite"/>
    </source>
</evidence>
<keyword evidence="2" id="KW-0812">Transmembrane</keyword>
<organism evidence="3">
    <name type="scientific">Spongospora subterranea</name>
    <dbReference type="NCBI Taxonomy" id="70186"/>
    <lineage>
        <taxon>Eukaryota</taxon>
        <taxon>Sar</taxon>
        <taxon>Rhizaria</taxon>
        <taxon>Endomyxa</taxon>
        <taxon>Phytomyxea</taxon>
        <taxon>Plasmodiophorida</taxon>
        <taxon>Plasmodiophoridae</taxon>
        <taxon>Spongospora</taxon>
    </lineage>
</organism>
<protein>
    <submittedName>
        <fullName evidence="3">Uncharacterized protein</fullName>
    </submittedName>
</protein>
<feature type="transmembrane region" description="Helical" evidence="2">
    <location>
        <begin position="115"/>
        <end position="134"/>
    </location>
</feature>
<sequence>MSILSVLGSRFIQDSPSTAVSCHFAKNLKHDGHWLIVFVCLSLTVLSGGIMSSYLFYAGLSGFLQFRYNSRLNRIQMQDRFSIVVLIFMKSGLDTIVVFFIIGDLFLAVDASLPRFIVSVIERSLAVVLSAVILSKICRRTYFRNASRPNTTIVGLKKSAGTSTGNGSSAVSGGEVCKSVASRSGTS</sequence>
<accession>A0A0H5QRQ6</accession>
<reference evidence="3" key="1">
    <citation type="submission" date="2015-04" db="EMBL/GenBank/DDBJ databases">
        <title>The genome sequence of the plant pathogenic Rhizarian Plasmodiophora brassicae reveals insights in its biotrophic life cycle and the origin of chitin synthesis.</title>
        <authorList>
            <person name="Schwelm A."/>
            <person name="Fogelqvist J."/>
            <person name="Knaust A."/>
            <person name="Julke S."/>
            <person name="Lilja T."/>
            <person name="Dhandapani V."/>
            <person name="Bonilla-Rosso G."/>
            <person name="Karlsson M."/>
            <person name="Shevchenko A."/>
            <person name="Choi S.R."/>
            <person name="Kim H.G."/>
            <person name="Park J.Y."/>
            <person name="Lim Y.P."/>
            <person name="Ludwig-Muller J."/>
            <person name="Dixelius C."/>
        </authorList>
    </citation>
    <scope>NUCLEOTIDE SEQUENCE</scope>
    <source>
        <tissue evidence="3">Potato root galls</tissue>
    </source>
</reference>
<feature type="region of interest" description="Disordered" evidence="1">
    <location>
        <begin position="160"/>
        <end position="187"/>
    </location>
</feature>
<dbReference type="EMBL" id="HACM01003784">
    <property type="protein sequence ID" value="CRZ04226.1"/>
    <property type="molecule type" value="Transcribed_RNA"/>
</dbReference>
<name>A0A0H5QRQ6_9EUKA</name>